<dbReference type="GO" id="GO:0090071">
    <property type="term" value="P:negative regulation of ribosome biogenesis"/>
    <property type="evidence" value="ECO:0007669"/>
    <property type="project" value="TreeGrafter"/>
</dbReference>
<dbReference type="PANTHER" id="PTHR21043">
    <property type="entry name" value="IOJAP SUPERFAMILY ORTHOLOG"/>
    <property type="match status" value="1"/>
</dbReference>
<dbReference type="NCBIfam" id="TIGR00090">
    <property type="entry name" value="rsfS_iojap_ybeB"/>
    <property type="match status" value="1"/>
</dbReference>
<dbReference type="HAMAP" id="MF_01477">
    <property type="entry name" value="Iojap_RsfS"/>
    <property type="match status" value="1"/>
</dbReference>
<reference evidence="2" key="1">
    <citation type="journal article" date="2018" name="Biosci. Biotechnol. Biochem.">
        <title>Polysaccharide hydrolase of the hadal zone amphipods Hirondellea gigas.</title>
        <authorList>
            <person name="Kobayashi H."/>
            <person name="Nagahama T."/>
            <person name="Arai W."/>
            <person name="Sasagawa Y."/>
            <person name="Umeda M."/>
            <person name="Hayashi T."/>
            <person name="Nikaido I."/>
            <person name="Watanabe H."/>
            <person name="Oguri K."/>
            <person name="Kitazato H."/>
            <person name="Fujioka K."/>
            <person name="Kido Y."/>
            <person name="Takami H."/>
        </authorList>
    </citation>
    <scope>NUCLEOTIDE SEQUENCE</scope>
    <source>
        <tissue evidence="2">Whole body</tissue>
    </source>
</reference>
<name>A0A2P2IEW2_9CRUS</name>
<organism evidence="2">
    <name type="scientific">Hirondellea gigas</name>
    <dbReference type="NCBI Taxonomy" id="1518452"/>
    <lineage>
        <taxon>Eukaryota</taxon>
        <taxon>Metazoa</taxon>
        <taxon>Ecdysozoa</taxon>
        <taxon>Arthropoda</taxon>
        <taxon>Crustacea</taxon>
        <taxon>Multicrustacea</taxon>
        <taxon>Malacostraca</taxon>
        <taxon>Eumalacostraca</taxon>
        <taxon>Peracarida</taxon>
        <taxon>Amphipoda</taxon>
        <taxon>Amphilochidea</taxon>
        <taxon>Lysianassida</taxon>
        <taxon>Lysianassidira</taxon>
        <taxon>Lysianassoidea</taxon>
        <taxon>Lysianassidae</taxon>
        <taxon>Hirondellea</taxon>
    </lineage>
</organism>
<comment type="similarity">
    <text evidence="1">Belongs to the Iojap/RsfS family.</text>
</comment>
<evidence type="ECO:0000313" key="2">
    <source>
        <dbReference type="EMBL" id="LAB72549.1"/>
    </source>
</evidence>
<proteinExistence type="evidence at transcript level"/>
<dbReference type="InterPro" id="IPR004394">
    <property type="entry name" value="Iojap/RsfS/C7orf30"/>
</dbReference>
<dbReference type="Gene3D" id="3.30.460.10">
    <property type="entry name" value="Beta Polymerase, domain 2"/>
    <property type="match status" value="1"/>
</dbReference>
<dbReference type="GO" id="GO:0017148">
    <property type="term" value="P:negative regulation of translation"/>
    <property type="evidence" value="ECO:0007669"/>
    <property type="project" value="TreeGrafter"/>
</dbReference>
<dbReference type="SUPFAM" id="SSF81301">
    <property type="entry name" value="Nucleotidyltransferase"/>
    <property type="match status" value="1"/>
</dbReference>
<dbReference type="AlphaFoldDB" id="A0A2P2IEW2"/>
<protein>
    <submittedName>
        <fullName evidence="2">Ribosome silencing factor RsfS</fullName>
    </submittedName>
</protein>
<evidence type="ECO:0000256" key="1">
    <source>
        <dbReference type="ARBA" id="ARBA00010574"/>
    </source>
</evidence>
<dbReference type="PANTHER" id="PTHR21043:SF0">
    <property type="entry name" value="MITOCHONDRIAL ASSEMBLY OF RIBOSOMAL LARGE SUBUNIT PROTEIN 1"/>
    <property type="match status" value="1"/>
</dbReference>
<dbReference type="EMBL" id="IACF01006966">
    <property type="protein sequence ID" value="LAB72549.1"/>
    <property type="molecule type" value="mRNA"/>
</dbReference>
<accession>A0A2P2IEW2</accession>
<sequence length="114" mass="13107">MLEKLEKIVEAIENKKGEEIIILDFEGKNSLCDYTIICTGSSNRNIRAISEEVEVKLRGLDQTKLHIEGQDEAHWVLIDGDDVIIHVLDQKTRDLYRLEELWGDANVVYPRLDA</sequence>
<dbReference type="GO" id="GO:0043023">
    <property type="term" value="F:ribosomal large subunit binding"/>
    <property type="evidence" value="ECO:0007669"/>
    <property type="project" value="TreeGrafter"/>
</dbReference>
<dbReference type="InterPro" id="IPR043519">
    <property type="entry name" value="NT_sf"/>
</dbReference>
<dbReference type="Pfam" id="PF02410">
    <property type="entry name" value="RsfS"/>
    <property type="match status" value="1"/>
</dbReference>